<organism evidence="1 2">
    <name type="scientific">Clavelina lepadiformis</name>
    <name type="common">Light-bulb sea squirt</name>
    <name type="synonym">Ascidia lepadiformis</name>
    <dbReference type="NCBI Taxonomy" id="159417"/>
    <lineage>
        <taxon>Eukaryota</taxon>
        <taxon>Metazoa</taxon>
        <taxon>Chordata</taxon>
        <taxon>Tunicata</taxon>
        <taxon>Ascidiacea</taxon>
        <taxon>Aplousobranchia</taxon>
        <taxon>Clavelinidae</taxon>
        <taxon>Clavelina</taxon>
    </lineage>
</organism>
<keyword evidence="2" id="KW-1185">Reference proteome</keyword>
<gene>
    <name evidence="1" type="ORF">CVLEPA_LOCUS26165</name>
</gene>
<reference evidence="1 2" key="1">
    <citation type="submission" date="2024-02" db="EMBL/GenBank/DDBJ databases">
        <authorList>
            <person name="Daric V."/>
            <person name="Darras S."/>
        </authorList>
    </citation>
    <scope>NUCLEOTIDE SEQUENCE [LARGE SCALE GENOMIC DNA]</scope>
</reference>
<name>A0ABP0GN16_CLALP</name>
<protein>
    <submittedName>
        <fullName evidence="1">Uncharacterized protein</fullName>
    </submittedName>
</protein>
<accession>A0ABP0GN16</accession>
<proteinExistence type="predicted"/>
<evidence type="ECO:0000313" key="2">
    <source>
        <dbReference type="Proteomes" id="UP001642483"/>
    </source>
</evidence>
<dbReference type="EMBL" id="CAWYQH010000130">
    <property type="protein sequence ID" value="CAK8692935.1"/>
    <property type="molecule type" value="Genomic_DNA"/>
</dbReference>
<dbReference type="Proteomes" id="UP001642483">
    <property type="component" value="Unassembled WGS sequence"/>
</dbReference>
<comment type="caution">
    <text evidence="1">The sequence shown here is derived from an EMBL/GenBank/DDBJ whole genome shotgun (WGS) entry which is preliminary data.</text>
</comment>
<sequence>MCERSNSVEREWLLWKNSPGSHPDALRFDPNIQIFVFVTYFAFLQRLTTAQDPRCVLLDHSNTCNDSASSVATIDSIARVKPIACKTNKQTNQTT</sequence>
<evidence type="ECO:0000313" key="1">
    <source>
        <dbReference type="EMBL" id="CAK8692935.1"/>
    </source>
</evidence>